<dbReference type="InterPro" id="IPR021843">
    <property type="entry name" value="PSME4_C"/>
</dbReference>
<dbReference type="STRING" id="13370.A0A448YQR2"/>
<keyword evidence="10" id="KW-1185">Reference proteome</keyword>
<evidence type="ECO:0000259" key="6">
    <source>
        <dbReference type="Pfam" id="PF11919"/>
    </source>
</evidence>
<evidence type="ECO:0000313" key="10">
    <source>
        <dbReference type="Proteomes" id="UP000290900"/>
    </source>
</evidence>
<keyword evidence="3" id="KW-0227">DNA damage</keyword>
<dbReference type="PANTHER" id="PTHR32170">
    <property type="entry name" value="PROTEASOME ACTIVATOR COMPLEX SUBUNIT 4"/>
    <property type="match status" value="1"/>
</dbReference>
<dbReference type="Proteomes" id="UP000290900">
    <property type="component" value="Unassembled WGS sequence"/>
</dbReference>
<evidence type="ECO:0000259" key="7">
    <source>
        <dbReference type="Pfam" id="PF16507"/>
    </source>
</evidence>
<comment type="similarity">
    <text evidence="1">Belongs to the BLM10 family.</text>
</comment>
<keyword evidence="2" id="KW-0677">Repeat</keyword>
<dbReference type="OrthoDB" id="17907at2759"/>
<dbReference type="Pfam" id="PF16507">
    <property type="entry name" value="HEAT_PSME4_mid"/>
    <property type="match status" value="1"/>
</dbReference>
<dbReference type="GO" id="GO:0016607">
    <property type="term" value="C:nuclear speck"/>
    <property type="evidence" value="ECO:0007669"/>
    <property type="project" value="UniProtKB-SubCell"/>
</dbReference>
<proteinExistence type="inferred from homology"/>
<evidence type="ECO:0000256" key="4">
    <source>
        <dbReference type="ARBA" id="ARBA00023204"/>
    </source>
</evidence>
<reference evidence="9 10" key="1">
    <citation type="submission" date="2018-12" db="EMBL/GenBank/DDBJ databases">
        <authorList>
            <person name="Tiukova I."/>
            <person name="Dainat J."/>
        </authorList>
    </citation>
    <scope>NUCLEOTIDE SEQUENCE [LARGE SCALE GENOMIC DNA]</scope>
</reference>
<dbReference type="InterPro" id="IPR032430">
    <property type="entry name" value="Blm10_mid"/>
</dbReference>
<evidence type="ECO:0000256" key="1">
    <source>
        <dbReference type="ARBA" id="ARBA00005739"/>
    </source>
</evidence>
<feature type="region of interest" description="Disordered" evidence="5">
    <location>
        <begin position="116"/>
        <end position="180"/>
    </location>
</feature>
<dbReference type="GO" id="GO:0010499">
    <property type="term" value="P:proteasomal ubiquitin-independent protein catabolic process"/>
    <property type="evidence" value="ECO:0007669"/>
    <property type="project" value="TreeGrafter"/>
</dbReference>
<dbReference type="GO" id="GO:0005829">
    <property type="term" value="C:cytosol"/>
    <property type="evidence" value="ECO:0007669"/>
    <property type="project" value="TreeGrafter"/>
</dbReference>
<dbReference type="InterPro" id="IPR011989">
    <property type="entry name" value="ARM-like"/>
</dbReference>
<feature type="compositionally biased region" description="Basic and acidic residues" evidence="5">
    <location>
        <begin position="136"/>
        <end position="147"/>
    </location>
</feature>
<dbReference type="Gene3D" id="1.10.287.2210">
    <property type="match status" value="1"/>
</dbReference>
<dbReference type="GO" id="GO:0006281">
    <property type="term" value="P:DNA repair"/>
    <property type="evidence" value="ECO:0007669"/>
    <property type="project" value="UniProtKB-KW"/>
</dbReference>
<keyword evidence="4" id="KW-0234">DNA repair</keyword>
<feature type="compositionally biased region" description="Acidic residues" evidence="5">
    <location>
        <begin position="148"/>
        <end position="174"/>
    </location>
</feature>
<dbReference type="GO" id="GO:0016504">
    <property type="term" value="F:peptidase activator activity"/>
    <property type="evidence" value="ECO:0007669"/>
    <property type="project" value="InterPro"/>
</dbReference>
<feature type="domain" description="Proteasome activator Blm10 middle HEAT repeats region" evidence="7">
    <location>
        <begin position="463"/>
        <end position="1012"/>
    </location>
</feature>
<evidence type="ECO:0000259" key="8">
    <source>
        <dbReference type="Pfam" id="PF16547"/>
    </source>
</evidence>
<dbReference type="Pfam" id="PF16547">
    <property type="entry name" value="BLM10_N"/>
    <property type="match status" value="1"/>
</dbReference>
<dbReference type="Gene3D" id="1.25.10.10">
    <property type="entry name" value="Leucine-rich Repeat Variant"/>
    <property type="match status" value="1"/>
</dbReference>
<protein>
    <submittedName>
        <fullName evidence="9">DEKNAAC104326</fullName>
    </submittedName>
</protein>
<dbReference type="InterPro" id="IPR032372">
    <property type="entry name" value="Blm10_N"/>
</dbReference>
<dbReference type="InParanoid" id="A0A448YQR2"/>
<dbReference type="InterPro" id="IPR016024">
    <property type="entry name" value="ARM-type_fold"/>
</dbReference>
<dbReference type="InterPro" id="IPR035309">
    <property type="entry name" value="PSME4"/>
</dbReference>
<feature type="domain" description="Proteasome activator Blm10 N-terminal" evidence="8">
    <location>
        <begin position="19"/>
        <end position="96"/>
    </location>
</feature>
<organism evidence="9 10">
    <name type="scientific">Brettanomyces naardenensis</name>
    <name type="common">Yeast</name>
    <dbReference type="NCBI Taxonomy" id="13370"/>
    <lineage>
        <taxon>Eukaryota</taxon>
        <taxon>Fungi</taxon>
        <taxon>Dikarya</taxon>
        <taxon>Ascomycota</taxon>
        <taxon>Saccharomycotina</taxon>
        <taxon>Pichiomycetes</taxon>
        <taxon>Pichiales</taxon>
        <taxon>Pichiaceae</taxon>
        <taxon>Brettanomyces</taxon>
    </lineage>
</organism>
<dbReference type="FunCoup" id="A0A448YQR2">
    <property type="interactions" value="363"/>
</dbReference>
<evidence type="ECO:0000256" key="2">
    <source>
        <dbReference type="ARBA" id="ARBA00022737"/>
    </source>
</evidence>
<feature type="domain" description="Proteasome activator complex subunit 4 C-terminal" evidence="6">
    <location>
        <begin position="2072"/>
        <end position="2159"/>
    </location>
</feature>
<accession>A0A448YQR2</accession>
<dbReference type="PANTHER" id="PTHR32170:SF3">
    <property type="entry name" value="PROTEASOME ACTIVATOR COMPLEX SUBUNIT 4"/>
    <property type="match status" value="1"/>
</dbReference>
<sequence length="2159" mass="244655">MPDPRRPFSPVPNREEQSVEQQRLNRYRLNVPDDDAEVRRQQLNRDSPFYAAKTVEDIRPEQLLPYRTESIREQYRYLCHIVTHIYIAIKSLDLKGNISIGVADLDKARSAMMSEQSVEDFMKAQRETPEAEQEEGERFETLAHTESEADEDDEEEDDEDSWYESDYSSDEDENMFASTPVSKVGNKSASVISLKYWTKELKNLLTIGLVMPGTLSASLVRVFYAVILSRGQSIDIGFYTDVVVALIKEKEVLREVGLKLPWEPIYEELAAEMTSPNASSHMTDDLRFKRIVRFSLAINGFFDEECIPLVMEKIMTKYTNQTISSSFIQIAVMLPLVFKKPTIAADGSITYDKRDIRHYLPIFFSCWTTQRSNKEIACLLSIIANIGEAALSEGSKHPNRVVMGVYGIFTKEQFGMFVNQLVVTTRVTLDEKQSKYVKLLVDLVVHSLTSKYAFEKEGVMDLLRTFANSIRTLVHPSNSGTWSTILSRVIKRFATTYHRRLLQERSDRSLVAKYSDDFSGLKKDYRLSEEVTTEFVKTMTPLLLLGVQSKSSGQRRRYVTALQTLCFVAPTQILDSVLLDIYSSFDSVNSTHRISVVLRELNALVRYMAQLPVYRVHIPRLLSMLVPGVDSNDPQKTILTISLVKLVATVVPFVDLTEGMGDGGMLAMDFTSQHLSYLEAKFYESSPKRQDFIMDSGELPDHFVYDKEFELEALKSATSSFPEFIRQFCDGCFKYLEYSPNVEGDDGIETRASVLIAYAMDSLMESLNDDMFTIVADKFYEYITNNVKHLVALVFSNIAELIIRRDPKTQLPRFYNFLISQIRAEMSEGAGTSRAQEVLGKDARLIWYLKLLCGTCLGAGKYLVPYLPDLQHFITQETSELKGEASYSISLLVNSIFGSVSCTRPVERRLISQDWLNRHNGKVTEACWGGFQFDPYRMNPSNLQFEWYRPSANEVDPLVNSFEAICDNSLQTLEDFLQEFDPKEKIPLEVSDELSYHINILDGSVSGICTLFDPAFRPHMLEPAKVLSSRSNSLTPGMSSGGSGLSASASSVSLVSMAPSSSYDGFNSRLTSPIPGVNLSGTASTSGKYHPEEQHADDAADLLDAKFEARIERDGSEEPEGPAVDDYVIPESEMPSGMATPSLMGGGGEFESIDASLTDRSSMLYTFGYYFDGNTFTKLSDPSHVKLHTVRERIGHVLHDLAGALLNHDGAIELISHVIQTISGWLKNCGYFSSNNPVFIDNIHFVSILDCQGVNNPYTRVIFGARAAIYHCNRMNISRCTRLPTDTDKLLIRDLVSLSASSYRVTSYHASSVLTSALSKIMNCTYLVFGIFKEWDSALANKDEEKLKNILRLFSLRKFRGLAEKNSHFLKKYEDLLVRSIEVDEYHITSLSLKLYGSIKKYVRIPCKVCLIDFDLVESIRPPDADIDRRIRTLKLAKETKKKTYFNLISKLASRTIHRTSKHLYWKLFLKALELIASLHTHFEIPLNPEVLKVLAKSVNGIHPLISKKCVIWMASILDVVTTKGLYNYDLDRILCVNPSEPQLTRLSSVLDVPDADHFFSEMKNFKNPSFFIDSKYWVPTLAWNKDMKVMDGSYKSKTLGFNRQDEKSVRRFGTYITKKWVLDILNLHIEESESNTAFLPGMAYFISSVANLALHGYTENFKYEDFFDIVDEIYKKDEKSTHLATTEIYTGLLISCRTEPSKLVETDRRIAAKLTTVFQSEITQSTLNIWKIFCWWVPAHFDMRRCPRIVDVICDFSIDSTGNGSPFNTFARVTLLKAYISSALNRYHNFDGVIQRLFLALAHPYHIVAEKVASTLFDCLLYTSTKSFGSFEEFMVANSAPRDGLGIYPYDLSKVFGDNLLGYLNKIKELRVGVDGLSPQALAESDYMYAVRGLQFLIMYVLKTSHGDLLFPYLEDYIVPLLFDLDNMKDACKLISINSLVPLYLIASIRYTKPETEKIVNFLCSNAGLKNPSLTQTTQLVSFNQAYYLVRFLTITKEQRAKLVALCASFLYNKHLDVREQAASFFTIVVHSYVASDSDDLIQKCIKRFGQILSSYKKVKGRKVTSEEVATLHGATLGLGALVEAFPYTTPPPKWLPRVLSLLANECSAIDGLVGRTAKDVLSKFKKTRQDTWHIDSKFFTQEQLEDLEGVLWKSYFI</sequence>
<name>A0A448YQR2_BRENA</name>
<dbReference type="Pfam" id="PF11919">
    <property type="entry name" value="PSME4_C"/>
    <property type="match status" value="1"/>
</dbReference>
<dbReference type="SUPFAM" id="SSF48371">
    <property type="entry name" value="ARM repeat"/>
    <property type="match status" value="1"/>
</dbReference>
<feature type="region of interest" description="Disordered" evidence="5">
    <location>
        <begin position="1"/>
        <end position="25"/>
    </location>
</feature>
<feature type="compositionally biased region" description="Basic and acidic residues" evidence="5">
    <location>
        <begin position="120"/>
        <end position="129"/>
    </location>
</feature>
<evidence type="ECO:0000256" key="3">
    <source>
        <dbReference type="ARBA" id="ARBA00022763"/>
    </source>
</evidence>
<evidence type="ECO:0000313" key="9">
    <source>
        <dbReference type="EMBL" id="VEU23207.1"/>
    </source>
</evidence>
<gene>
    <name evidence="9" type="ORF">BRENAR_LOCUS3938</name>
</gene>
<dbReference type="EMBL" id="CAACVR010000036">
    <property type="protein sequence ID" value="VEU23207.1"/>
    <property type="molecule type" value="Genomic_DNA"/>
</dbReference>
<dbReference type="GO" id="GO:0070628">
    <property type="term" value="F:proteasome binding"/>
    <property type="evidence" value="ECO:0007669"/>
    <property type="project" value="InterPro"/>
</dbReference>
<evidence type="ECO:0000256" key="5">
    <source>
        <dbReference type="SAM" id="MobiDB-lite"/>
    </source>
</evidence>